<evidence type="ECO:0000313" key="3">
    <source>
        <dbReference type="EMBL" id="PWF55518.1"/>
    </source>
</evidence>
<evidence type="ECO:0000313" key="4">
    <source>
        <dbReference type="Proteomes" id="UP000241421"/>
    </source>
</evidence>
<feature type="coiled-coil region" evidence="1">
    <location>
        <begin position="157"/>
        <end position="184"/>
    </location>
</feature>
<proteinExistence type="predicted"/>
<evidence type="ECO:0000256" key="1">
    <source>
        <dbReference type="SAM" id="Coils"/>
    </source>
</evidence>
<dbReference type="OrthoDB" id="9127154at2"/>
<protein>
    <submittedName>
        <fullName evidence="3">Uncharacterized protein</fullName>
    </submittedName>
</protein>
<sequence length="365" mass="39691">MKSIFALFLVVACAAQAGQAVSVQPRPFEGRNERGEAVGDAVKMPHITLPDRRVAARINDMLSITLLGALGPKDAGKARGAEAVVLPGAFSQEYTIARNDGRILSFVFEQEGCGAYCEIYHSYSSFDVKTGRMLDDADLFTERGQAALERRMQGERIGRYRGMLASLQKDLKRLRKNRRRSVEAGDDLQGRIDLNSRCAGGGDDPEPVSGKFNVQLAYKTVNLIAERCGNHAQRALDDVGEVWISITYENLRPHLTPYGKALLLGEGDARQDSLFGQLLRGKLGGTIGVTVLLAKDEGNAVGGTLFYDKVGQPITLTGTLDGDALVLAEAAPDGEAAPLWRLRMEANRLHGKWVGKRELRAELAP</sequence>
<keyword evidence="2" id="KW-0732">Signal</keyword>
<dbReference type="AlphaFoldDB" id="A0A2U2I6X2"/>
<feature type="signal peptide" evidence="2">
    <location>
        <begin position="1"/>
        <end position="17"/>
    </location>
</feature>
<dbReference type="Proteomes" id="UP000241421">
    <property type="component" value="Unassembled WGS sequence"/>
</dbReference>
<name>A0A2U2I6X2_9BURK</name>
<feature type="chain" id="PRO_5015669297" evidence="2">
    <location>
        <begin position="18"/>
        <end position="365"/>
    </location>
</feature>
<dbReference type="EMBL" id="PXWF02000020">
    <property type="protein sequence ID" value="PWF55518.1"/>
    <property type="molecule type" value="Genomic_DNA"/>
</dbReference>
<gene>
    <name evidence="3" type="ORF">C7C56_001500</name>
</gene>
<dbReference type="RefSeq" id="WP_106755737.1">
    <property type="nucleotide sequence ID" value="NZ_PXWF02000020.1"/>
</dbReference>
<keyword evidence="1" id="KW-0175">Coiled coil</keyword>
<reference evidence="3 4" key="1">
    <citation type="submission" date="2018-04" db="EMBL/GenBank/DDBJ databases">
        <title>Massilia violaceinigra sp. nov., a novel purple-pigmented bacterium isolated from Tianshan glacier, Xinjiang, China.</title>
        <authorList>
            <person name="Wang H."/>
        </authorList>
    </citation>
    <scope>NUCLEOTIDE SEQUENCE [LARGE SCALE GENOMIC DNA]</scope>
    <source>
        <strain evidence="3 4">B448-2</strain>
    </source>
</reference>
<accession>A0A2U2I6X2</accession>
<evidence type="ECO:0000256" key="2">
    <source>
        <dbReference type="SAM" id="SignalP"/>
    </source>
</evidence>
<organism evidence="3 4">
    <name type="scientific">Massilia glaciei</name>
    <dbReference type="NCBI Taxonomy" id="1524097"/>
    <lineage>
        <taxon>Bacteria</taxon>
        <taxon>Pseudomonadati</taxon>
        <taxon>Pseudomonadota</taxon>
        <taxon>Betaproteobacteria</taxon>
        <taxon>Burkholderiales</taxon>
        <taxon>Oxalobacteraceae</taxon>
        <taxon>Telluria group</taxon>
        <taxon>Massilia</taxon>
    </lineage>
</organism>
<keyword evidence="4" id="KW-1185">Reference proteome</keyword>
<comment type="caution">
    <text evidence="3">The sequence shown here is derived from an EMBL/GenBank/DDBJ whole genome shotgun (WGS) entry which is preliminary data.</text>
</comment>